<dbReference type="InterPro" id="IPR019600">
    <property type="entry name" value="Hemin_uptake_protein_HemP"/>
</dbReference>
<dbReference type="Pfam" id="PF10636">
    <property type="entry name" value="hemP"/>
    <property type="match status" value="1"/>
</dbReference>
<gene>
    <name evidence="1" type="ORF">DFP88_103209</name>
</gene>
<accession>A0A318T643</accession>
<dbReference type="Proteomes" id="UP000248311">
    <property type="component" value="Unassembled WGS sequence"/>
</dbReference>
<reference evidence="1 2" key="1">
    <citation type="submission" date="2018-06" db="EMBL/GenBank/DDBJ databases">
        <title>Genomic Encyclopedia of Type Strains, Phase III (KMG-III): the genomes of soil and plant-associated and newly described type strains.</title>
        <authorList>
            <person name="Whitman W."/>
        </authorList>
    </citation>
    <scope>NUCLEOTIDE SEQUENCE [LARGE SCALE GENOMIC DNA]</scope>
    <source>
        <strain evidence="1 2">CECT 9025</strain>
    </source>
</reference>
<keyword evidence="2" id="KW-1185">Reference proteome</keyword>
<protein>
    <submittedName>
        <fullName evidence="1">Hemin uptake protein HemP</fullName>
    </submittedName>
</protein>
<organism evidence="1 2">
    <name type="scientific">Pseudoroseicyclus aestuarii</name>
    <dbReference type="NCBI Taxonomy" id="1795041"/>
    <lineage>
        <taxon>Bacteria</taxon>
        <taxon>Pseudomonadati</taxon>
        <taxon>Pseudomonadota</taxon>
        <taxon>Alphaproteobacteria</taxon>
        <taxon>Rhodobacterales</taxon>
        <taxon>Paracoccaceae</taxon>
        <taxon>Pseudoroseicyclus</taxon>
    </lineage>
</organism>
<sequence>MMHRPTDAALSLRAARPAGVAGASEPEIIPVHDAEGLTQGGNRAHIVLGDQTYTLRITRAGKLILTK</sequence>
<name>A0A318T643_9RHOB</name>
<dbReference type="Gene3D" id="2.10.70.10">
    <property type="entry name" value="Complement Module, domain 1"/>
    <property type="match status" value="1"/>
</dbReference>
<proteinExistence type="predicted"/>
<dbReference type="AlphaFoldDB" id="A0A318T643"/>
<comment type="caution">
    <text evidence="1">The sequence shown here is derived from an EMBL/GenBank/DDBJ whole genome shotgun (WGS) entry which is preliminary data.</text>
</comment>
<dbReference type="EMBL" id="QJTE01000003">
    <property type="protein sequence ID" value="PYE83848.1"/>
    <property type="molecule type" value="Genomic_DNA"/>
</dbReference>
<dbReference type="RefSeq" id="WP_245904775.1">
    <property type="nucleotide sequence ID" value="NZ_QJTE01000003.1"/>
</dbReference>
<evidence type="ECO:0000313" key="2">
    <source>
        <dbReference type="Proteomes" id="UP000248311"/>
    </source>
</evidence>
<evidence type="ECO:0000313" key="1">
    <source>
        <dbReference type="EMBL" id="PYE83848.1"/>
    </source>
</evidence>